<dbReference type="KEGG" id="mmet:MCMEM_1539"/>
<evidence type="ECO:0008006" key="3">
    <source>
        <dbReference type="Google" id="ProtNLM"/>
    </source>
</evidence>
<dbReference type="GeneID" id="24894100"/>
<dbReference type="OrthoDB" id="125502at2157"/>
<name>A0A0E3SSV2_METMT</name>
<gene>
    <name evidence="1" type="ORF">MCMEM_1539</name>
</gene>
<proteinExistence type="predicted"/>
<accession>A0A0E3SSV2</accession>
<dbReference type="RefSeq" id="WP_048205664.1">
    <property type="nucleotide sequence ID" value="NZ_CP009518.1"/>
</dbReference>
<keyword evidence="2" id="KW-1185">Reference proteome</keyword>
<dbReference type="AlphaFoldDB" id="A0A0E3SSV2"/>
<dbReference type="EMBL" id="CP009518">
    <property type="protein sequence ID" value="AKB85592.1"/>
    <property type="molecule type" value="Genomic_DNA"/>
</dbReference>
<organism evidence="1 2">
    <name type="scientific">Methanococcoides methylutens MM1</name>
    <dbReference type="NCBI Taxonomy" id="1434104"/>
    <lineage>
        <taxon>Archaea</taxon>
        <taxon>Methanobacteriati</taxon>
        <taxon>Methanobacteriota</taxon>
        <taxon>Stenosarchaea group</taxon>
        <taxon>Methanomicrobia</taxon>
        <taxon>Methanosarcinales</taxon>
        <taxon>Methanosarcinaceae</taxon>
        <taxon>Methanococcoides</taxon>
    </lineage>
</organism>
<dbReference type="HOGENOM" id="CLU_1691570_0_0_2"/>
<protein>
    <recommendedName>
        <fullName evidence="3">DUF4825 domain-containing protein</fullName>
    </recommendedName>
</protein>
<dbReference type="Proteomes" id="UP000033048">
    <property type="component" value="Chromosome"/>
</dbReference>
<dbReference type="STRING" id="1434104.MCMEM_1539"/>
<evidence type="ECO:0000313" key="1">
    <source>
        <dbReference type="EMBL" id="AKB85592.1"/>
    </source>
</evidence>
<evidence type="ECO:0000313" key="2">
    <source>
        <dbReference type="Proteomes" id="UP000033048"/>
    </source>
</evidence>
<reference evidence="1 2" key="1">
    <citation type="submission" date="2014-07" db="EMBL/GenBank/DDBJ databases">
        <title>Methanogenic archaea and the global carbon cycle.</title>
        <authorList>
            <person name="Henriksen J.R."/>
            <person name="Luke J."/>
            <person name="Reinhart S."/>
            <person name="Benedict M.N."/>
            <person name="Youngblut N.D."/>
            <person name="Metcalf M.E."/>
            <person name="Whitaker R.J."/>
            <person name="Metcalf W.W."/>
        </authorList>
    </citation>
    <scope>NUCLEOTIDE SEQUENCE [LARGE SCALE GENOMIC DNA]</scope>
    <source>
        <strain evidence="1 2">MM1</strain>
    </source>
</reference>
<sequence>MIKKIIAGVFILFILLLFMGGDDGGNTPTDIDITEWKPVMEGTDREYQAQSMGIYETLAFSGFEKASVKVTDEYVLMAYEQPPVHSEVDALLSWFYMMGAAAELAPHTEQTIIRMYSDDVALYEIEAYTSDVQEILDYEMELDEFRSRVTVRALM</sequence>